<comment type="caution">
    <text evidence="1">The sequence shown here is derived from an EMBL/GenBank/DDBJ whole genome shotgun (WGS) entry which is preliminary data.</text>
</comment>
<organism evidence="1 2">
    <name type="scientific">Brassica cretica</name>
    <name type="common">Mustard</name>
    <dbReference type="NCBI Taxonomy" id="69181"/>
    <lineage>
        <taxon>Eukaryota</taxon>
        <taxon>Viridiplantae</taxon>
        <taxon>Streptophyta</taxon>
        <taxon>Embryophyta</taxon>
        <taxon>Tracheophyta</taxon>
        <taxon>Spermatophyta</taxon>
        <taxon>Magnoliopsida</taxon>
        <taxon>eudicotyledons</taxon>
        <taxon>Gunneridae</taxon>
        <taxon>Pentapetalae</taxon>
        <taxon>rosids</taxon>
        <taxon>malvids</taxon>
        <taxon>Brassicales</taxon>
        <taxon>Brassicaceae</taxon>
        <taxon>Brassiceae</taxon>
        <taxon>Brassica</taxon>
    </lineage>
</organism>
<proteinExistence type="predicted"/>
<reference evidence="1" key="1">
    <citation type="submission" date="2019-12" db="EMBL/GenBank/DDBJ databases">
        <title>Genome sequencing and annotation of Brassica cretica.</title>
        <authorList>
            <person name="Studholme D.J."/>
            <person name="Sarris P.F."/>
        </authorList>
    </citation>
    <scope>NUCLEOTIDE SEQUENCE</scope>
    <source>
        <strain evidence="1">PFS-001/15</strain>
        <tissue evidence="1">Leaf</tissue>
    </source>
</reference>
<evidence type="ECO:0000313" key="1">
    <source>
        <dbReference type="EMBL" id="KAF2551080.1"/>
    </source>
</evidence>
<sequence length="50" mass="5888">MADLPLSLRLASTHSMLFQVRRCQQWKKITTKNNLTMEDLHLSLRHVSTH</sequence>
<protein>
    <submittedName>
        <fullName evidence="1">Uncharacterized protein</fullName>
    </submittedName>
</protein>
<dbReference type="Proteomes" id="UP000712281">
    <property type="component" value="Unassembled WGS sequence"/>
</dbReference>
<accession>A0A8S9H1Q3</accession>
<dbReference type="AlphaFoldDB" id="A0A8S9H1Q3"/>
<gene>
    <name evidence="1" type="ORF">F2Q68_00036416</name>
</gene>
<dbReference type="EMBL" id="QGKW02001988">
    <property type="protein sequence ID" value="KAF2551080.1"/>
    <property type="molecule type" value="Genomic_DNA"/>
</dbReference>
<evidence type="ECO:0000313" key="2">
    <source>
        <dbReference type="Proteomes" id="UP000712281"/>
    </source>
</evidence>
<name>A0A8S9H1Q3_BRACR</name>